<comment type="similarity">
    <text evidence="2 4">Belongs to the perilipin family.</text>
</comment>
<dbReference type="Proteomes" id="UP000007110">
    <property type="component" value="Unassembled WGS sequence"/>
</dbReference>
<evidence type="ECO:0000313" key="6">
    <source>
        <dbReference type="EnsemblMetazoa" id="XP_030833032"/>
    </source>
</evidence>
<name>A0A7M7N971_STRPU</name>
<evidence type="ECO:0008006" key="8">
    <source>
        <dbReference type="Google" id="ProtNLM"/>
    </source>
</evidence>
<evidence type="ECO:0000256" key="5">
    <source>
        <dbReference type="SAM" id="MobiDB-lite"/>
    </source>
</evidence>
<dbReference type="AlphaFoldDB" id="A0A7M7N971"/>
<evidence type="ECO:0000256" key="3">
    <source>
        <dbReference type="ARBA" id="ARBA00022677"/>
    </source>
</evidence>
<evidence type="ECO:0000256" key="4">
    <source>
        <dbReference type="PIRNR" id="PIRNR036881"/>
    </source>
</evidence>
<reference evidence="6" key="2">
    <citation type="submission" date="2021-01" db="UniProtKB">
        <authorList>
            <consortium name="EnsemblMetazoa"/>
        </authorList>
    </citation>
    <scope>IDENTIFICATION</scope>
</reference>
<dbReference type="RefSeq" id="XP_030833032.1">
    <property type="nucleotide sequence ID" value="XM_030977172.1"/>
</dbReference>
<keyword evidence="7" id="KW-1185">Reference proteome</keyword>
<dbReference type="Gene3D" id="1.20.120.340">
    <property type="entry name" value="Flagellar protein FliS"/>
    <property type="match status" value="1"/>
</dbReference>
<dbReference type="EnsemblMetazoa" id="XM_030977172">
    <property type="protein sequence ID" value="XP_030833032"/>
    <property type="gene ID" value="LOC581019"/>
</dbReference>
<dbReference type="InterPro" id="IPR004279">
    <property type="entry name" value="Perilipin"/>
</dbReference>
<evidence type="ECO:0000256" key="2">
    <source>
        <dbReference type="ARBA" id="ARBA00006311"/>
    </source>
</evidence>
<dbReference type="GeneID" id="581019"/>
<evidence type="ECO:0000256" key="1">
    <source>
        <dbReference type="ARBA" id="ARBA00004502"/>
    </source>
</evidence>
<comment type="subcellular location">
    <subcellularLocation>
        <location evidence="1">Lipid droplet</location>
    </subcellularLocation>
</comment>
<accession>A0A7M7N971</accession>
<protein>
    <recommendedName>
        <fullName evidence="8">Perilipin</fullName>
    </recommendedName>
</protein>
<proteinExistence type="inferred from homology"/>
<sequence length="463" mass="51185">MSVVVLTFNVDENKTQDVVVKLKTMLEEAQQPPSMKPEIENQPIGKGQGDECGNEEVNVINRVAALPMVSSTLTQMTNAYNWSKDKNSLVKYTLEMAESTVSMAASTAQPVVNRLGGPISAANDYANQQMDKLEEKVPIITDTPEKMMTDLQDGTKKMIENTKKAGSDRINNLLLTRLGMALTTSVDTALLLSEFAVDYYLPAENNSSNGEKQVPDQALAAAGVEGEDHIPQDKPLEATVQRASRVSNKVRRRVVNKAMRNVRYAQKRSQETLQRLHYTVDLMEYARTNIDSANKAVQSRVESTHQTLSKTWDDWTLEEGDETKGDVKNEVETTNGEQKTLAIARNLAGRLQVLSVNIAGCVRLLPGSLRTKVEEGRELADALYHSLEEAQTIRDLPANVLVTAKQQLDKMSNISLSVADFLVSSTPLQWLVPDVDIDSIEFDCVAGSDEFDFDIRSDTSSDL</sequence>
<dbReference type="PANTHER" id="PTHR14024">
    <property type="entry name" value="PERILIPIN"/>
    <property type="match status" value="1"/>
</dbReference>
<keyword evidence="3" id="KW-0551">Lipid droplet</keyword>
<evidence type="ECO:0000313" key="7">
    <source>
        <dbReference type="Proteomes" id="UP000007110"/>
    </source>
</evidence>
<dbReference type="GO" id="GO:0005811">
    <property type="term" value="C:lipid droplet"/>
    <property type="evidence" value="ECO:0007669"/>
    <property type="project" value="UniProtKB-SubCell"/>
</dbReference>
<dbReference type="SUPFAM" id="SSF109775">
    <property type="entry name" value="Mannose-6-phosphate receptor binding protein 1 (Tip47), C-terminal domain"/>
    <property type="match status" value="1"/>
</dbReference>
<organism evidence="6 7">
    <name type="scientific">Strongylocentrotus purpuratus</name>
    <name type="common">Purple sea urchin</name>
    <dbReference type="NCBI Taxonomy" id="7668"/>
    <lineage>
        <taxon>Eukaryota</taxon>
        <taxon>Metazoa</taxon>
        <taxon>Echinodermata</taxon>
        <taxon>Eleutherozoa</taxon>
        <taxon>Echinozoa</taxon>
        <taxon>Echinoidea</taxon>
        <taxon>Euechinoidea</taxon>
        <taxon>Echinacea</taxon>
        <taxon>Camarodonta</taxon>
        <taxon>Echinidea</taxon>
        <taxon>Strongylocentrotidae</taxon>
        <taxon>Strongylocentrotus</taxon>
    </lineage>
</organism>
<reference evidence="7" key="1">
    <citation type="submission" date="2015-02" db="EMBL/GenBank/DDBJ databases">
        <title>Genome sequencing for Strongylocentrotus purpuratus.</title>
        <authorList>
            <person name="Murali S."/>
            <person name="Liu Y."/>
            <person name="Vee V."/>
            <person name="English A."/>
            <person name="Wang M."/>
            <person name="Skinner E."/>
            <person name="Han Y."/>
            <person name="Muzny D.M."/>
            <person name="Worley K.C."/>
            <person name="Gibbs R.A."/>
        </authorList>
    </citation>
    <scope>NUCLEOTIDE SEQUENCE</scope>
</reference>
<dbReference type="PIRSF" id="PIRSF036881">
    <property type="entry name" value="PAT"/>
    <property type="match status" value="1"/>
</dbReference>
<dbReference type="PANTHER" id="PTHR14024:SF49">
    <property type="entry name" value="LIPID STORAGE DROPLETS SURFACE-BINDING PROTEIN 1"/>
    <property type="match status" value="1"/>
</dbReference>
<dbReference type="GO" id="GO:0003714">
    <property type="term" value="F:transcription corepressor activity"/>
    <property type="evidence" value="ECO:0007669"/>
    <property type="project" value="InterPro"/>
</dbReference>
<dbReference type="Pfam" id="PF03036">
    <property type="entry name" value="Perilipin"/>
    <property type="match status" value="1"/>
</dbReference>
<feature type="region of interest" description="Disordered" evidence="5">
    <location>
        <begin position="29"/>
        <end position="51"/>
    </location>
</feature>